<dbReference type="SMART" id="SM00408">
    <property type="entry name" value="IGc2"/>
    <property type="match status" value="1"/>
</dbReference>
<accession>A0ABU7D6C9</accession>
<dbReference type="PANTHER" id="PTHR10075">
    <property type="entry name" value="BASIGIN RELATED"/>
    <property type="match status" value="1"/>
</dbReference>
<evidence type="ECO:0000256" key="2">
    <source>
        <dbReference type="SAM" id="SignalP"/>
    </source>
</evidence>
<dbReference type="Gene3D" id="2.60.40.10">
    <property type="entry name" value="Immunoglobulins"/>
    <property type="match status" value="2"/>
</dbReference>
<dbReference type="PROSITE" id="PS50835">
    <property type="entry name" value="IG_LIKE"/>
    <property type="match status" value="2"/>
</dbReference>
<dbReference type="PANTHER" id="PTHR10075:SF100">
    <property type="entry name" value="FASCICLIN-2"/>
    <property type="match status" value="1"/>
</dbReference>
<dbReference type="InterPro" id="IPR003598">
    <property type="entry name" value="Ig_sub2"/>
</dbReference>
<feature type="signal peptide" evidence="2">
    <location>
        <begin position="1"/>
        <end position="21"/>
    </location>
</feature>
<evidence type="ECO:0000259" key="3">
    <source>
        <dbReference type="PROSITE" id="PS50835"/>
    </source>
</evidence>
<sequence length="237" mass="26827">MRWAGGQLLVLLWAFTSRASSLNIPFEVEQPPTITNHTAGPIIALPFDSTLTIRCDAKGNPPPEYRWTKDGQELNLPNIPTIKTDNRNGTFMFHKKHFTQFRGKYRCFAFNKLGTAMTEEIEIIVPTPPKFPKEILDTIVVKEGEPITLHCNPPEGVPPRQIYWMTVVDERVASLHLRAGERSLTIISAYGRVVVRSTWPSWHPYRGCWIVLLPGTPLFCWGTSTPTWEMTVTPGEA</sequence>
<protein>
    <recommendedName>
        <fullName evidence="3">Ig-like domain-containing protein</fullName>
    </recommendedName>
</protein>
<evidence type="ECO:0000313" key="4">
    <source>
        <dbReference type="EMBL" id="MED6270743.1"/>
    </source>
</evidence>
<name>A0ABU7D6C9_9TELE</name>
<dbReference type="InterPro" id="IPR036179">
    <property type="entry name" value="Ig-like_dom_sf"/>
</dbReference>
<keyword evidence="2" id="KW-0732">Signal</keyword>
<feature type="chain" id="PRO_5046473141" description="Ig-like domain-containing protein" evidence="2">
    <location>
        <begin position="22"/>
        <end position="237"/>
    </location>
</feature>
<reference evidence="4 5" key="1">
    <citation type="submission" date="2021-06" db="EMBL/GenBank/DDBJ databases">
        <authorList>
            <person name="Palmer J.M."/>
        </authorList>
    </citation>
    <scope>NUCLEOTIDE SEQUENCE [LARGE SCALE GENOMIC DNA]</scope>
    <source>
        <strain evidence="4 5">CL_MEX2019</strain>
        <tissue evidence="4">Muscle</tissue>
    </source>
</reference>
<dbReference type="SUPFAM" id="SSF48726">
    <property type="entry name" value="Immunoglobulin"/>
    <property type="match status" value="2"/>
</dbReference>
<keyword evidence="5" id="KW-1185">Reference proteome</keyword>
<dbReference type="Proteomes" id="UP001352852">
    <property type="component" value="Unassembled WGS sequence"/>
</dbReference>
<dbReference type="InterPro" id="IPR013783">
    <property type="entry name" value="Ig-like_fold"/>
</dbReference>
<proteinExistence type="predicted"/>
<comment type="caution">
    <text evidence="4">The sequence shown here is derived from an EMBL/GenBank/DDBJ whole genome shotgun (WGS) entry which is preliminary data.</text>
</comment>
<dbReference type="Pfam" id="PF13927">
    <property type="entry name" value="Ig_3"/>
    <property type="match status" value="1"/>
</dbReference>
<organism evidence="4 5">
    <name type="scientific">Characodon lateralis</name>
    <dbReference type="NCBI Taxonomy" id="208331"/>
    <lineage>
        <taxon>Eukaryota</taxon>
        <taxon>Metazoa</taxon>
        <taxon>Chordata</taxon>
        <taxon>Craniata</taxon>
        <taxon>Vertebrata</taxon>
        <taxon>Euteleostomi</taxon>
        <taxon>Actinopterygii</taxon>
        <taxon>Neopterygii</taxon>
        <taxon>Teleostei</taxon>
        <taxon>Neoteleostei</taxon>
        <taxon>Acanthomorphata</taxon>
        <taxon>Ovalentaria</taxon>
        <taxon>Atherinomorphae</taxon>
        <taxon>Cyprinodontiformes</taxon>
        <taxon>Goodeidae</taxon>
        <taxon>Characodon</taxon>
    </lineage>
</organism>
<feature type="domain" description="Ig-like" evidence="3">
    <location>
        <begin position="129"/>
        <end position="165"/>
    </location>
</feature>
<dbReference type="EMBL" id="JAHUTJ010017360">
    <property type="protein sequence ID" value="MED6270743.1"/>
    <property type="molecule type" value="Genomic_DNA"/>
</dbReference>
<keyword evidence="1" id="KW-0393">Immunoglobulin domain</keyword>
<gene>
    <name evidence="4" type="ORF">CHARACLAT_013420</name>
</gene>
<dbReference type="InterPro" id="IPR007110">
    <property type="entry name" value="Ig-like_dom"/>
</dbReference>
<evidence type="ECO:0000256" key="1">
    <source>
        <dbReference type="ARBA" id="ARBA00023319"/>
    </source>
</evidence>
<feature type="domain" description="Ig-like" evidence="3">
    <location>
        <begin position="32"/>
        <end position="124"/>
    </location>
</feature>
<evidence type="ECO:0000313" key="5">
    <source>
        <dbReference type="Proteomes" id="UP001352852"/>
    </source>
</evidence>